<dbReference type="AlphaFoldDB" id="A0A894JQM9"/>
<evidence type="ECO:0000256" key="1">
    <source>
        <dbReference type="SAM" id="Phobius"/>
    </source>
</evidence>
<keyword evidence="2" id="KW-0496">Mitochondrion</keyword>
<evidence type="ECO:0000313" key="2">
    <source>
        <dbReference type="EMBL" id="QRV61261.1"/>
    </source>
</evidence>
<proteinExistence type="predicted"/>
<feature type="transmembrane region" description="Helical" evidence="1">
    <location>
        <begin position="82"/>
        <end position="100"/>
    </location>
</feature>
<reference evidence="2" key="1">
    <citation type="submission" date="2020-12" db="EMBL/GenBank/DDBJ databases">
        <authorList>
            <person name="Suleman S."/>
            <person name="Zhu X.-Q."/>
            <person name="Muhammad N."/>
        </authorList>
    </citation>
    <scope>NUCLEOTIDE SEQUENCE</scope>
    <source>
        <strain evidence="2">Pakistan</strain>
    </source>
</reference>
<protein>
    <submittedName>
        <fullName evidence="2">NADH dehydrogenase subunit 6</fullName>
    </submittedName>
</protein>
<geneLocation type="mitochondrion" evidence="2"/>
<sequence>MRYILISLYFSSLVSFSLFSNPLVYCGLLLVGALSLSGFAYLVLGFSWYLVLFCLVYVGGIYILFLYVSVHNPNSFPSLGGGVMYFSVFCFFFLVFYAGSRYLGGLEDFSHYVCTSGEGVTYNVFCLVLMLSFVLVSLVGSGKDSFFR</sequence>
<feature type="transmembrane region" description="Helical" evidence="1">
    <location>
        <begin position="48"/>
        <end position="70"/>
    </location>
</feature>
<reference evidence="2" key="2">
    <citation type="journal article" name="Parasit. Vectors">
        <title>Mitochondrial genomes of two eucotylids as the first representatives from the superfamily Microphalloidea (Trematoda) and phylogenetic implications.</title>
        <authorList>
            <person name="Suleman"/>
            <person name="Muhammad N."/>
            <person name="Khan M.S."/>
            <person name="Tkach V.V."/>
            <person name="Ullah H."/>
            <person name="Ehsan M."/>
            <person name="Ma J."/>
            <person name="Zhu X.Q."/>
        </authorList>
    </citation>
    <scope>NUCLEOTIDE SEQUENCE</scope>
    <source>
        <strain evidence="2">Pakistan</strain>
    </source>
</reference>
<name>A0A894JQM9_9TREM</name>
<keyword evidence="1" id="KW-0812">Transmembrane</keyword>
<feature type="transmembrane region" description="Helical" evidence="1">
    <location>
        <begin position="21"/>
        <end position="42"/>
    </location>
</feature>
<feature type="transmembrane region" description="Helical" evidence="1">
    <location>
        <begin position="120"/>
        <end position="140"/>
    </location>
</feature>
<dbReference type="EMBL" id="MW334948">
    <property type="protein sequence ID" value="QRV61261.1"/>
    <property type="molecule type" value="Genomic_DNA"/>
</dbReference>
<gene>
    <name evidence="2" type="primary">NAD6</name>
</gene>
<organism evidence="2">
    <name type="scientific">Tanaisia sp. SS-2020</name>
    <dbReference type="NCBI Taxonomy" id="2780549"/>
    <lineage>
        <taxon>Eukaryota</taxon>
        <taxon>Metazoa</taxon>
        <taxon>Spiralia</taxon>
        <taxon>Lophotrochozoa</taxon>
        <taxon>Platyhelminthes</taxon>
        <taxon>Trematoda</taxon>
        <taxon>Digenea</taxon>
        <taxon>Plagiorchiida</taxon>
        <taxon>Echinostomata</taxon>
        <taxon>Echinostomatoidea</taxon>
        <taxon>Eucotylidae</taxon>
        <taxon>Tanaisia</taxon>
    </lineage>
</organism>
<accession>A0A894JQM9</accession>
<keyword evidence="1" id="KW-1133">Transmembrane helix</keyword>
<keyword evidence="1" id="KW-0472">Membrane</keyword>